<dbReference type="PROSITE" id="PS51217">
    <property type="entry name" value="UVRD_HELICASE_CTER"/>
    <property type="match status" value="1"/>
</dbReference>
<dbReference type="PANTHER" id="PTHR11070:SF59">
    <property type="entry name" value="DNA 3'-5' HELICASE"/>
    <property type="match status" value="1"/>
</dbReference>
<dbReference type="InterPro" id="IPR011604">
    <property type="entry name" value="PDDEXK-like_dom_sf"/>
</dbReference>
<evidence type="ECO:0000256" key="13">
    <source>
        <dbReference type="ARBA" id="ARBA00034808"/>
    </source>
</evidence>
<comment type="catalytic activity">
    <reaction evidence="14">
        <text>ATP + H2O = ADP + phosphate + H(+)</text>
        <dbReference type="Rhea" id="RHEA:13065"/>
        <dbReference type="ChEBI" id="CHEBI:15377"/>
        <dbReference type="ChEBI" id="CHEBI:15378"/>
        <dbReference type="ChEBI" id="CHEBI:30616"/>
        <dbReference type="ChEBI" id="CHEBI:43474"/>
        <dbReference type="ChEBI" id="CHEBI:456216"/>
        <dbReference type="EC" id="5.6.2.4"/>
    </reaction>
</comment>
<dbReference type="InterPro" id="IPR027417">
    <property type="entry name" value="P-loop_NTPase"/>
</dbReference>
<evidence type="ECO:0000256" key="6">
    <source>
        <dbReference type="ARBA" id="ARBA00022806"/>
    </source>
</evidence>
<dbReference type="PROSITE" id="PS51198">
    <property type="entry name" value="UVRD_HELICASE_ATP_BIND"/>
    <property type="match status" value="1"/>
</dbReference>
<dbReference type="SUPFAM" id="SSF52540">
    <property type="entry name" value="P-loop containing nucleoside triphosphate hydrolases"/>
    <property type="match status" value="1"/>
</dbReference>
<dbReference type="Proteomes" id="UP000317893">
    <property type="component" value="Unassembled WGS sequence"/>
</dbReference>
<feature type="domain" description="UvrD-like helicase ATP-binding" evidence="16">
    <location>
        <begin position="15"/>
        <end position="317"/>
    </location>
</feature>
<evidence type="ECO:0000256" key="1">
    <source>
        <dbReference type="ARBA" id="ARBA00009922"/>
    </source>
</evidence>
<evidence type="ECO:0000256" key="3">
    <source>
        <dbReference type="ARBA" id="ARBA00022741"/>
    </source>
</evidence>
<dbReference type="GO" id="GO:0005829">
    <property type="term" value="C:cytosol"/>
    <property type="evidence" value="ECO:0007669"/>
    <property type="project" value="TreeGrafter"/>
</dbReference>
<dbReference type="InterPro" id="IPR000212">
    <property type="entry name" value="DNA_helicase_UvrD/REP"/>
</dbReference>
<evidence type="ECO:0000259" key="16">
    <source>
        <dbReference type="PROSITE" id="PS51198"/>
    </source>
</evidence>
<dbReference type="InterPro" id="IPR014017">
    <property type="entry name" value="DNA_helicase_UvrD-like_C"/>
</dbReference>
<keyword evidence="6 15" id="KW-0347">Helicase</keyword>
<evidence type="ECO:0000313" key="18">
    <source>
        <dbReference type="EMBL" id="TQJ07329.1"/>
    </source>
</evidence>
<evidence type="ECO:0000256" key="2">
    <source>
        <dbReference type="ARBA" id="ARBA00022722"/>
    </source>
</evidence>
<dbReference type="GO" id="GO:0003677">
    <property type="term" value="F:DNA binding"/>
    <property type="evidence" value="ECO:0007669"/>
    <property type="project" value="UniProtKB-KW"/>
</dbReference>
<dbReference type="EC" id="5.6.2.4" evidence="13"/>
<evidence type="ECO:0000256" key="11">
    <source>
        <dbReference type="ARBA" id="ARBA00023235"/>
    </source>
</evidence>
<dbReference type="InterPro" id="IPR038726">
    <property type="entry name" value="PDDEXK_AddAB-type"/>
</dbReference>
<evidence type="ECO:0000256" key="15">
    <source>
        <dbReference type="PROSITE-ProRule" id="PRU00560"/>
    </source>
</evidence>
<dbReference type="InterPro" id="IPR013986">
    <property type="entry name" value="DExx_box_DNA_helicase_dom_sf"/>
</dbReference>
<accession>A0A542DW53</accession>
<comment type="similarity">
    <text evidence="1">Belongs to the helicase family. UvrD subfamily.</text>
</comment>
<evidence type="ECO:0000256" key="5">
    <source>
        <dbReference type="ARBA" id="ARBA00022801"/>
    </source>
</evidence>
<organism evidence="18 19">
    <name type="scientific">Lapillicoccus jejuensis</name>
    <dbReference type="NCBI Taxonomy" id="402171"/>
    <lineage>
        <taxon>Bacteria</taxon>
        <taxon>Bacillati</taxon>
        <taxon>Actinomycetota</taxon>
        <taxon>Actinomycetes</taxon>
        <taxon>Micrococcales</taxon>
        <taxon>Intrasporangiaceae</taxon>
        <taxon>Lapillicoccus</taxon>
    </lineage>
</organism>
<keyword evidence="9" id="KW-0238">DNA-binding</keyword>
<dbReference type="PANTHER" id="PTHR11070">
    <property type="entry name" value="UVRD / RECB / PCRA DNA HELICASE FAMILY MEMBER"/>
    <property type="match status" value="1"/>
</dbReference>
<keyword evidence="7" id="KW-0269">Exonuclease</keyword>
<name>A0A542DW53_9MICO</name>
<dbReference type="EMBL" id="VFMN01000001">
    <property type="protein sequence ID" value="TQJ07329.1"/>
    <property type="molecule type" value="Genomic_DNA"/>
</dbReference>
<dbReference type="Pfam" id="PF12705">
    <property type="entry name" value="PDDEXK_1"/>
    <property type="match status" value="1"/>
</dbReference>
<evidence type="ECO:0000256" key="7">
    <source>
        <dbReference type="ARBA" id="ARBA00022839"/>
    </source>
</evidence>
<sequence length="1066" mass="113103">MVDLRRAPAPAVGAPVLDGDQRRAVEHRGALLRVLGAPGTGKTTTAVEVVVDRVARDGLSPDACLLLTASRTAAARLRDRVTARVGGTTTEPLARTHQAFGFGVLRREAALRGEPAPRLLSGPEQDVVLRDLLAGHASGDVTGPVWPPHVQAAVNRRGFRAELRDLLMRAVELGLEPPDLARLGREHARPEWVAAADVLREYDEVTALSRPGGYDPAWILTAAADRLEDDPQALARTVEQVRLVVVDDAQELTPAAARVLRVLARAGVSLVLLGDPDSAVQTFRGADPRLVATGWAALAPAGDPAPTVVLGTVHRQGPALRTATAAVARRIGALGGGAQRSALAAGPADGRLDVALLRAGTQEAAHVAAELRAAHLLEGVPWDRMAVIVRGRSRDAALRRALTAQGVPVASGAAEIPVRDEVAVRPLLELLDLVLRVARDPGARPTPEQAVDLLLSPLGECDAVRLRRLRRLLRRAELDEGGTRTSDELLADGVLDLGGAVALGLDGAPLRRLAAGVAAGVDAARTAVDPVTGRPGWAPGVTAETILWAVWQGLDVADPWRRRALRGGPRGQRADRDLDAVVALFGAVGAFVDRLPAAGPDAFLEHVRGQDVPGDTLVPRAPQGQAVSVLTPASAAGLEWDLVVVAGVQEGVWPDLRLRGSLLGSEDLVAVVTGRGASTRAAQAAVRYDETRLLHVAVSRARRRVLVTAVRSEDEQPSPYLDVVDPPPEAPDGDVGGAVEREVRRISDVRAPLTLPALVARLRRELLVGTVAQARSARAGLERLVEAGVPGADPRDWWALRGLSDDRPLRAPEQPVRVSPSKVESFETCALRWLLTTAGGDSPSQGRANLGTLVHDIAAELGDEVDVTTLVAEVDRRWGRLGLPSGWATERLREEAHGMVTRLVDYYDRADREGWTLAGAEVGMRAEVGRAVVAGRVDRLERDGEGRLRVLDYKTGSTTPSQRTIDDHLQLAVYQLAVEQGGFEEHGTESAGAAILRLGRNAPADNPPIVQRPLAEHDDPGWAEEVVHRVADGMAGASVLATAGQHCQFCPVRTSCPLQPEGRVLS</sequence>
<dbReference type="GO" id="GO:0000725">
    <property type="term" value="P:recombinational repair"/>
    <property type="evidence" value="ECO:0007669"/>
    <property type="project" value="TreeGrafter"/>
</dbReference>
<dbReference type="GO" id="GO:0043138">
    <property type="term" value="F:3'-5' DNA helicase activity"/>
    <property type="evidence" value="ECO:0007669"/>
    <property type="project" value="UniProtKB-EC"/>
</dbReference>
<protein>
    <recommendedName>
        <fullName evidence="13">DNA 3'-5' helicase</fullName>
        <ecNumber evidence="13">5.6.2.4</ecNumber>
    </recommendedName>
</protein>
<keyword evidence="11" id="KW-0413">Isomerase</keyword>
<dbReference type="RefSeq" id="WP_141850270.1">
    <property type="nucleotide sequence ID" value="NZ_BAAAPR010000006.1"/>
</dbReference>
<comment type="caution">
    <text evidence="18">The sequence shown here is derived from an EMBL/GenBank/DDBJ whole genome shotgun (WGS) entry which is preliminary data.</text>
</comment>
<keyword evidence="5 15" id="KW-0378">Hydrolase</keyword>
<evidence type="ECO:0000256" key="4">
    <source>
        <dbReference type="ARBA" id="ARBA00022763"/>
    </source>
</evidence>
<dbReference type="GO" id="GO:0004527">
    <property type="term" value="F:exonuclease activity"/>
    <property type="evidence" value="ECO:0007669"/>
    <property type="project" value="UniProtKB-KW"/>
</dbReference>
<keyword evidence="2" id="KW-0540">Nuclease</keyword>
<dbReference type="InterPro" id="IPR014016">
    <property type="entry name" value="UvrD-like_ATP-bd"/>
</dbReference>
<dbReference type="Pfam" id="PF00580">
    <property type="entry name" value="UvrD-helicase"/>
    <property type="match status" value="1"/>
</dbReference>
<feature type="binding site" evidence="15">
    <location>
        <begin position="36"/>
        <end position="43"/>
    </location>
    <ligand>
        <name>ATP</name>
        <dbReference type="ChEBI" id="CHEBI:30616"/>
    </ligand>
</feature>
<reference evidence="18 19" key="1">
    <citation type="submission" date="2019-06" db="EMBL/GenBank/DDBJ databases">
        <title>Sequencing the genomes of 1000 actinobacteria strains.</title>
        <authorList>
            <person name="Klenk H.-P."/>
        </authorList>
    </citation>
    <scope>NUCLEOTIDE SEQUENCE [LARGE SCALE GENOMIC DNA]</scope>
    <source>
        <strain evidence="18 19">DSM 18607</strain>
    </source>
</reference>
<evidence type="ECO:0000256" key="10">
    <source>
        <dbReference type="ARBA" id="ARBA00023204"/>
    </source>
</evidence>
<keyword evidence="8 15" id="KW-0067">ATP-binding</keyword>
<dbReference type="GO" id="GO:0005524">
    <property type="term" value="F:ATP binding"/>
    <property type="evidence" value="ECO:0007669"/>
    <property type="project" value="UniProtKB-UniRule"/>
</dbReference>
<evidence type="ECO:0000313" key="19">
    <source>
        <dbReference type="Proteomes" id="UP000317893"/>
    </source>
</evidence>
<gene>
    <name evidence="18" type="ORF">FB458_0389</name>
</gene>
<feature type="domain" description="UvrD-like helicase C-terminal" evidence="17">
    <location>
        <begin position="317"/>
        <end position="637"/>
    </location>
</feature>
<evidence type="ECO:0000256" key="14">
    <source>
        <dbReference type="ARBA" id="ARBA00048988"/>
    </source>
</evidence>
<proteinExistence type="inferred from homology"/>
<dbReference type="OrthoDB" id="5240387at2"/>
<keyword evidence="19" id="KW-1185">Reference proteome</keyword>
<dbReference type="AlphaFoldDB" id="A0A542DW53"/>
<keyword evidence="3 15" id="KW-0547">Nucleotide-binding</keyword>
<evidence type="ECO:0000256" key="9">
    <source>
        <dbReference type="ARBA" id="ARBA00023125"/>
    </source>
</evidence>
<comment type="catalytic activity">
    <reaction evidence="12">
        <text>Couples ATP hydrolysis with the unwinding of duplex DNA by translocating in the 3'-5' direction.</text>
        <dbReference type="EC" id="5.6.2.4"/>
    </reaction>
</comment>
<dbReference type="Gene3D" id="1.10.10.160">
    <property type="match status" value="1"/>
</dbReference>
<evidence type="ECO:0000256" key="8">
    <source>
        <dbReference type="ARBA" id="ARBA00022840"/>
    </source>
</evidence>
<dbReference type="GO" id="GO:0033202">
    <property type="term" value="C:DNA helicase complex"/>
    <property type="evidence" value="ECO:0007669"/>
    <property type="project" value="TreeGrafter"/>
</dbReference>
<dbReference type="Gene3D" id="3.90.320.10">
    <property type="match status" value="1"/>
</dbReference>
<dbReference type="Gene3D" id="3.40.50.300">
    <property type="entry name" value="P-loop containing nucleotide triphosphate hydrolases"/>
    <property type="match status" value="2"/>
</dbReference>
<evidence type="ECO:0000259" key="17">
    <source>
        <dbReference type="PROSITE" id="PS51217"/>
    </source>
</evidence>
<keyword evidence="10" id="KW-0234">DNA repair</keyword>
<evidence type="ECO:0000256" key="12">
    <source>
        <dbReference type="ARBA" id="ARBA00034617"/>
    </source>
</evidence>
<keyword evidence="4" id="KW-0227">DNA damage</keyword>